<dbReference type="AlphaFoldDB" id="A0A699WXC6"/>
<name>A0A699WXC6_TANCI</name>
<keyword evidence="1" id="KW-0695">RNA-directed DNA polymerase</keyword>
<comment type="caution">
    <text evidence="1">The sequence shown here is derived from an EMBL/GenBank/DDBJ whole genome shotgun (WGS) entry which is preliminary data.</text>
</comment>
<protein>
    <submittedName>
        <fullName evidence="1">Reverse transcriptase domain-containing protein</fullName>
    </submittedName>
</protein>
<keyword evidence="1" id="KW-0548">Nucleotidyltransferase</keyword>
<evidence type="ECO:0000313" key="1">
    <source>
        <dbReference type="EMBL" id="GFD49214.1"/>
    </source>
</evidence>
<accession>A0A699WXC6</accession>
<gene>
    <name evidence="1" type="ORF">Tci_921183</name>
</gene>
<reference evidence="1" key="1">
    <citation type="journal article" date="2019" name="Sci. Rep.">
        <title>Draft genome of Tanacetum cinerariifolium, the natural source of mosquito coil.</title>
        <authorList>
            <person name="Yamashiro T."/>
            <person name="Shiraishi A."/>
            <person name="Satake H."/>
            <person name="Nakayama K."/>
        </authorList>
    </citation>
    <scope>NUCLEOTIDE SEQUENCE</scope>
</reference>
<dbReference type="EMBL" id="BKCJ011737734">
    <property type="protein sequence ID" value="GFD49214.1"/>
    <property type="molecule type" value="Genomic_DNA"/>
</dbReference>
<organism evidence="1">
    <name type="scientific">Tanacetum cinerariifolium</name>
    <name type="common">Dalmatian daisy</name>
    <name type="synonym">Chrysanthemum cinerariifolium</name>
    <dbReference type="NCBI Taxonomy" id="118510"/>
    <lineage>
        <taxon>Eukaryota</taxon>
        <taxon>Viridiplantae</taxon>
        <taxon>Streptophyta</taxon>
        <taxon>Embryophyta</taxon>
        <taxon>Tracheophyta</taxon>
        <taxon>Spermatophyta</taxon>
        <taxon>Magnoliopsida</taxon>
        <taxon>eudicotyledons</taxon>
        <taxon>Gunneridae</taxon>
        <taxon>Pentapetalae</taxon>
        <taxon>asterids</taxon>
        <taxon>campanulids</taxon>
        <taxon>Asterales</taxon>
        <taxon>Asteraceae</taxon>
        <taxon>Asteroideae</taxon>
        <taxon>Anthemideae</taxon>
        <taxon>Anthemidinae</taxon>
        <taxon>Tanacetum</taxon>
    </lineage>
</organism>
<keyword evidence="1" id="KW-0808">Transferase</keyword>
<dbReference type="GO" id="GO:0003964">
    <property type="term" value="F:RNA-directed DNA polymerase activity"/>
    <property type="evidence" value="ECO:0007669"/>
    <property type="project" value="UniProtKB-KW"/>
</dbReference>
<sequence>GPTIPTTSSPPKVVEQETKVIKDRVPPTNNGSTKDVQPSVVQVETRVRILIPLLLLLLSQLKLPLVL</sequence>
<feature type="non-terminal residue" evidence="1">
    <location>
        <position position="1"/>
    </location>
</feature>
<proteinExistence type="predicted"/>